<dbReference type="Gene3D" id="3.30.200.20">
    <property type="entry name" value="Phosphorylase Kinase, domain 1"/>
    <property type="match status" value="1"/>
</dbReference>
<reference evidence="15" key="1">
    <citation type="submission" date="2021-12" db="EMBL/GenBank/DDBJ databases">
        <authorList>
            <person name="King R."/>
        </authorList>
    </citation>
    <scope>NUCLEOTIDE SEQUENCE</scope>
</reference>
<evidence type="ECO:0000256" key="6">
    <source>
        <dbReference type="ARBA" id="ARBA00022741"/>
    </source>
</evidence>
<comment type="subunit">
    <text evidence="11">Hexadecamer of 4 heterotetramers, each composed of alpha, beta, gamma, and delta subunits. Alpha (PHKA1 or PHKA2) and beta (PHKB) are regulatory subunits, gamma (PHKG1 or PHKG2) is the catalytic subunit, and delta is calmodulin.</text>
</comment>
<protein>
    <recommendedName>
        <fullName evidence="2">phosphorylase kinase</fullName>
        <ecNumber evidence="2">2.7.11.19</ecNumber>
    </recommendedName>
</protein>
<evidence type="ECO:0000256" key="7">
    <source>
        <dbReference type="ARBA" id="ARBA00022777"/>
    </source>
</evidence>
<gene>
    <name evidence="15" type="ORF">BEMITA_LOCUS7638</name>
</gene>
<keyword evidence="9" id="KW-0112">Calmodulin-binding</keyword>
<dbReference type="SMART" id="SM00220">
    <property type="entry name" value="S_TKc"/>
    <property type="match status" value="1"/>
</dbReference>
<dbReference type="PROSITE" id="PS00108">
    <property type="entry name" value="PROTEIN_KINASE_ST"/>
    <property type="match status" value="1"/>
</dbReference>
<evidence type="ECO:0000259" key="14">
    <source>
        <dbReference type="PROSITE" id="PS50011"/>
    </source>
</evidence>
<dbReference type="CDD" id="cd14093">
    <property type="entry name" value="STKc_PhKG"/>
    <property type="match status" value="1"/>
</dbReference>
<evidence type="ECO:0000256" key="8">
    <source>
        <dbReference type="ARBA" id="ARBA00022840"/>
    </source>
</evidence>
<keyword evidence="7" id="KW-0418">Kinase</keyword>
<evidence type="ECO:0000256" key="10">
    <source>
        <dbReference type="ARBA" id="ARBA00023277"/>
    </source>
</evidence>
<proteinExistence type="inferred from homology"/>
<dbReference type="FunFam" id="3.30.200.20:FF:000138">
    <property type="entry name" value="Phosphorylase b kinase gamma catalytic chain, liver/testis"/>
    <property type="match status" value="1"/>
</dbReference>
<organism evidence="15 16">
    <name type="scientific">Bemisia tabaci</name>
    <name type="common">Sweetpotato whitefly</name>
    <name type="synonym">Aleurodes tabaci</name>
    <dbReference type="NCBI Taxonomy" id="7038"/>
    <lineage>
        <taxon>Eukaryota</taxon>
        <taxon>Metazoa</taxon>
        <taxon>Ecdysozoa</taxon>
        <taxon>Arthropoda</taxon>
        <taxon>Hexapoda</taxon>
        <taxon>Insecta</taxon>
        <taxon>Pterygota</taxon>
        <taxon>Neoptera</taxon>
        <taxon>Paraneoptera</taxon>
        <taxon>Hemiptera</taxon>
        <taxon>Sternorrhyncha</taxon>
        <taxon>Aleyrodoidea</taxon>
        <taxon>Aleyrodidae</taxon>
        <taxon>Aleyrodinae</taxon>
        <taxon>Bemisia</taxon>
    </lineage>
</organism>
<dbReference type="InterPro" id="IPR011009">
    <property type="entry name" value="Kinase-like_dom_sf"/>
</dbReference>
<keyword evidence="4" id="KW-0321">Glycogen metabolism</keyword>
<evidence type="ECO:0000256" key="2">
    <source>
        <dbReference type="ARBA" id="ARBA00012432"/>
    </source>
</evidence>
<keyword evidence="5" id="KW-0808">Transferase</keyword>
<dbReference type="GO" id="GO:0005977">
    <property type="term" value="P:glycogen metabolic process"/>
    <property type="evidence" value="ECO:0007669"/>
    <property type="project" value="UniProtKB-KW"/>
</dbReference>
<evidence type="ECO:0000256" key="9">
    <source>
        <dbReference type="ARBA" id="ARBA00022860"/>
    </source>
</evidence>
<dbReference type="GO" id="GO:0005524">
    <property type="term" value="F:ATP binding"/>
    <property type="evidence" value="ECO:0007669"/>
    <property type="project" value="UniProtKB-UniRule"/>
</dbReference>
<dbReference type="KEGG" id="btab:109036818"/>
<accession>A0A9P0F5C6</accession>
<comment type="catalytic activity">
    <reaction evidence="1">
        <text>2 ATP + phosphorylase b = 2 ADP + phosphorylase a.</text>
        <dbReference type="EC" id="2.7.11.19"/>
    </reaction>
</comment>
<dbReference type="GO" id="GO:0005964">
    <property type="term" value="C:phosphorylase kinase complex"/>
    <property type="evidence" value="ECO:0007669"/>
    <property type="project" value="InterPro"/>
</dbReference>
<evidence type="ECO:0000256" key="5">
    <source>
        <dbReference type="ARBA" id="ARBA00022679"/>
    </source>
</evidence>
<dbReference type="AlphaFoldDB" id="A0A9P0F5C6"/>
<keyword evidence="8 12" id="KW-0067">ATP-binding</keyword>
<feature type="binding site" evidence="12">
    <location>
        <position position="50"/>
    </location>
    <ligand>
        <name>ATP</name>
        <dbReference type="ChEBI" id="CHEBI:30616"/>
    </ligand>
</feature>
<dbReference type="EC" id="2.7.11.19" evidence="2"/>
<dbReference type="SUPFAM" id="SSF56112">
    <property type="entry name" value="Protein kinase-like (PK-like)"/>
    <property type="match status" value="1"/>
</dbReference>
<evidence type="ECO:0000256" key="3">
    <source>
        <dbReference type="ARBA" id="ARBA00022527"/>
    </source>
</evidence>
<dbReference type="GO" id="GO:0004689">
    <property type="term" value="F:phosphorylase kinase activity"/>
    <property type="evidence" value="ECO:0007669"/>
    <property type="project" value="UniProtKB-EC"/>
</dbReference>
<dbReference type="PROSITE" id="PS00107">
    <property type="entry name" value="PROTEIN_KINASE_ATP"/>
    <property type="match status" value="1"/>
</dbReference>
<comment type="similarity">
    <text evidence="13">Belongs to the protein kinase superfamily.</text>
</comment>
<dbReference type="InterPro" id="IPR000719">
    <property type="entry name" value="Prot_kinase_dom"/>
</dbReference>
<dbReference type="OrthoDB" id="419455at2759"/>
<dbReference type="Pfam" id="PF00069">
    <property type="entry name" value="Pkinase"/>
    <property type="match status" value="1"/>
</dbReference>
<dbReference type="Proteomes" id="UP001152759">
    <property type="component" value="Chromosome 4"/>
</dbReference>
<evidence type="ECO:0000313" key="16">
    <source>
        <dbReference type="Proteomes" id="UP001152759"/>
    </source>
</evidence>
<dbReference type="InterPro" id="IPR017441">
    <property type="entry name" value="Protein_kinase_ATP_BS"/>
</dbReference>
<dbReference type="EMBL" id="OU963865">
    <property type="protein sequence ID" value="CAH0388746.1"/>
    <property type="molecule type" value="Genomic_DNA"/>
</dbReference>
<dbReference type="PRINTS" id="PR01049">
    <property type="entry name" value="PHOSPHBKNASE"/>
</dbReference>
<evidence type="ECO:0000313" key="15">
    <source>
        <dbReference type="EMBL" id="CAH0388746.1"/>
    </source>
</evidence>
<name>A0A9P0F5C6_BEMTA</name>
<sequence>MAKDDDLLPDVDAAKEFYSKYEPKEILGRGISSTVRRCIEKETGVEFAAKIIDISNEPENRTATIEEVRILRLVSGHPYIIQLHDVFESETFIFLVFELCKNGELFDYLTSVVTLSEKKTRNIMRQLFEALEHVHGHEIVHRDLKPENILLDDAMNIKLTDFGFARVLPRGELLTELCGTPGYLAPEVLRVNMYEGEPGYAHEVDLWACGVILYTLLVGCPPFWHRKQMVMLRNIMEGQYSFTSPEWADISEEAKDLIRRLLVVDVKQRYTVHDALQHPFLHVKLWDTDMVPLKQSLGTQSRRFSKISQMAMDLKICPFNARKKFKFAILCVRSMVRMTRLRFTPEPLSVSKGRCDPYRIKVLRKVIDGCAFRVYGHWVKKGEGQNRAALFENTPKTELRQIYMSNLSPVS</sequence>
<dbReference type="GO" id="GO:0005516">
    <property type="term" value="F:calmodulin binding"/>
    <property type="evidence" value="ECO:0007669"/>
    <property type="project" value="UniProtKB-KW"/>
</dbReference>
<dbReference type="PANTHER" id="PTHR24347">
    <property type="entry name" value="SERINE/THREONINE-PROTEIN KINASE"/>
    <property type="match status" value="1"/>
</dbReference>
<keyword evidence="10" id="KW-0119">Carbohydrate metabolism</keyword>
<evidence type="ECO:0000256" key="11">
    <source>
        <dbReference type="ARBA" id="ARBA00025890"/>
    </source>
</evidence>
<dbReference type="PROSITE" id="PS50011">
    <property type="entry name" value="PROTEIN_KINASE_DOM"/>
    <property type="match status" value="1"/>
</dbReference>
<keyword evidence="6 12" id="KW-0547">Nucleotide-binding</keyword>
<keyword evidence="3 13" id="KW-0723">Serine/threonine-protein kinase</keyword>
<keyword evidence="16" id="KW-1185">Reference proteome</keyword>
<evidence type="ECO:0000256" key="13">
    <source>
        <dbReference type="RuleBase" id="RU000304"/>
    </source>
</evidence>
<feature type="domain" description="Protein kinase" evidence="14">
    <location>
        <begin position="21"/>
        <end position="281"/>
    </location>
</feature>
<evidence type="ECO:0000256" key="12">
    <source>
        <dbReference type="PROSITE-ProRule" id="PRU10141"/>
    </source>
</evidence>
<evidence type="ECO:0000256" key="4">
    <source>
        <dbReference type="ARBA" id="ARBA00022600"/>
    </source>
</evidence>
<dbReference type="InterPro" id="IPR008271">
    <property type="entry name" value="Ser/Thr_kinase_AS"/>
</dbReference>
<dbReference type="FunFam" id="1.10.510.10:FF:000149">
    <property type="entry name" value="phosphorylase b kinase gamma catalytic chain, liver/testis isoform"/>
    <property type="match status" value="1"/>
</dbReference>
<evidence type="ECO:0000256" key="1">
    <source>
        <dbReference type="ARBA" id="ARBA00001674"/>
    </source>
</evidence>
<dbReference type="Gene3D" id="1.10.510.10">
    <property type="entry name" value="Transferase(Phosphotransferase) domain 1"/>
    <property type="match status" value="1"/>
</dbReference>
<dbReference type="InterPro" id="IPR002291">
    <property type="entry name" value="Phosph_kin_gamma"/>
</dbReference>